<dbReference type="EMBL" id="LR797418">
    <property type="protein sequence ID" value="CAB4214897.1"/>
    <property type="molecule type" value="Genomic_DNA"/>
</dbReference>
<gene>
    <name evidence="1" type="ORF">UFOVP1469_5</name>
    <name evidence="2" type="ORF">UFOVP1556_46</name>
</gene>
<dbReference type="EMBL" id="LR798400">
    <property type="protein sequence ID" value="CAB5229383.1"/>
    <property type="molecule type" value="Genomic_DNA"/>
</dbReference>
<evidence type="ECO:0000313" key="1">
    <source>
        <dbReference type="EMBL" id="CAB4214897.1"/>
    </source>
</evidence>
<sequence>MNPLLLSGLFDLGKGLIDRLFPDPAAKAAAQLELLKMQQAGDLAQLAADTDLAKLQIQTNIAEAAGNWFTAGWRPCIGWVCGAGLAYASLIEPFARFIAKVWFGYTGEFPVISTDLTMQILMGMLGLGAMRSVEKVKGAESNR</sequence>
<evidence type="ECO:0000313" key="2">
    <source>
        <dbReference type="EMBL" id="CAB5229383.1"/>
    </source>
</evidence>
<organism evidence="2">
    <name type="scientific">uncultured Caudovirales phage</name>
    <dbReference type="NCBI Taxonomy" id="2100421"/>
    <lineage>
        <taxon>Viruses</taxon>
        <taxon>Duplodnaviria</taxon>
        <taxon>Heunggongvirae</taxon>
        <taxon>Uroviricota</taxon>
        <taxon>Caudoviricetes</taxon>
        <taxon>Peduoviridae</taxon>
        <taxon>Maltschvirus</taxon>
        <taxon>Maltschvirus maltsch</taxon>
    </lineage>
</organism>
<dbReference type="InterPro" id="IPR021497">
    <property type="entry name" value="GTA_holin_3TM"/>
</dbReference>
<reference evidence="2" key="1">
    <citation type="submission" date="2020-05" db="EMBL/GenBank/DDBJ databases">
        <authorList>
            <person name="Chiriac C."/>
            <person name="Salcher M."/>
            <person name="Ghai R."/>
            <person name="Kavagutti S V."/>
        </authorList>
    </citation>
    <scope>NUCLEOTIDE SEQUENCE</scope>
</reference>
<dbReference type="Pfam" id="PF11351">
    <property type="entry name" value="GTA_holin_3TM"/>
    <property type="match status" value="1"/>
</dbReference>
<name>A0A6J7XE59_9CAUD</name>
<accession>A0A6J7XE59</accession>
<protein>
    <submittedName>
        <fullName evidence="2">Holin of 3TMs, for gene-transfer release</fullName>
    </submittedName>
</protein>
<proteinExistence type="predicted"/>